<accession>A0A1M5WVX5</accession>
<dbReference type="RefSeq" id="WP_073122402.1">
    <property type="nucleotide sequence ID" value="NZ_BMEN01000007.1"/>
</dbReference>
<sequence length="350" mass="40762">MNSLLKRQIRKYLSEELTNHPDINVFLDVIDRSYDNYDEQFIMLQRAMKISSDELFEANGLLKKDTDRQQQIIAQLKNVVDTLRGSENIEEVVAHEVEKESKKFMDLMSLKTQEIVEINKQREKLLKELEHQNKELSEYAHMVSHDLKSPLRSIDALTAWLKEDYGSVMDEQGKHTIELIRANVEKMDALVTGILEYSTLGKKEETIYPVDLNLLLKEIIEYIEIPDHIEVRVKGELPVVNGDKHRLQQLFQNLIVNAISYNDKEKGWVEIGYQPKDDMLQFYVKDNGKGIDKNYFEKVFKAFFKLENSQKSIGIGLSIVKKIVEIYKGKIWVDSEVSKGTTFNFLIKNK</sequence>
<dbReference type="Pfam" id="PF02518">
    <property type="entry name" value="HATPase_c"/>
    <property type="match status" value="1"/>
</dbReference>
<keyword evidence="6" id="KW-0175">Coiled coil</keyword>
<evidence type="ECO:0000256" key="5">
    <source>
        <dbReference type="ARBA" id="ARBA00022777"/>
    </source>
</evidence>
<proteinExistence type="predicted"/>
<dbReference type="PRINTS" id="PR00344">
    <property type="entry name" value="BCTRLSENSOR"/>
</dbReference>
<dbReference type="InterPro" id="IPR003661">
    <property type="entry name" value="HisK_dim/P_dom"/>
</dbReference>
<dbReference type="SUPFAM" id="SSF55874">
    <property type="entry name" value="ATPase domain of HSP90 chaperone/DNA topoisomerase II/histidine kinase"/>
    <property type="match status" value="1"/>
</dbReference>
<dbReference type="Proteomes" id="UP000184109">
    <property type="component" value="Unassembled WGS sequence"/>
</dbReference>
<comment type="catalytic activity">
    <reaction evidence="1">
        <text>ATP + protein L-histidine = ADP + protein N-phospho-L-histidine.</text>
        <dbReference type="EC" id="2.7.13.3"/>
    </reaction>
</comment>
<dbReference type="Gene3D" id="3.30.565.10">
    <property type="entry name" value="Histidine kinase-like ATPase, C-terminal domain"/>
    <property type="match status" value="1"/>
</dbReference>
<evidence type="ECO:0000313" key="9">
    <source>
        <dbReference type="Proteomes" id="UP000184109"/>
    </source>
</evidence>
<dbReference type="InterPro" id="IPR004358">
    <property type="entry name" value="Sig_transdc_His_kin-like_C"/>
</dbReference>
<dbReference type="EC" id="2.7.13.3" evidence="2"/>
<keyword evidence="4" id="KW-0808">Transferase</keyword>
<dbReference type="InterPro" id="IPR036890">
    <property type="entry name" value="HATPase_C_sf"/>
</dbReference>
<dbReference type="GO" id="GO:0000155">
    <property type="term" value="F:phosphorelay sensor kinase activity"/>
    <property type="evidence" value="ECO:0007669"/>
    <property type="project" value="InterPro"/>
</dbReference>
<dbReference type="GO" id="GO:0007234">
    <property type="term" value="P:osmosensory signaling via phosphorelay pathway"/>
    <property type="evidence" value="ECO:0007669"/>
    <property type="project" value="TreeGrafter"/>
</dbReference>
<dbReference type="EMBL" id="FQXQ01000007">
    <property type="protein sequence ID" value="SHH91631.1"/>
    <property type="molecule type" value="Genomic_DNA"/>
</dbReference>
<dbReference type="GO" id="GO:0030295">
    <property type="term" value="F:protein kinase activator activity"/>
    <property type="evidence" value="ECO:0007669"/>
    <property type="project" value="TreeGrafter"/>
</dbReference>
<dbReference type="PROSITE" id="PS50109">
    <property type="entry name" value="HIS_KIN"/>
    <property type="match status" value="1"/>
</dbReference>
<keyword evidence="9" id="KW-1185">Reference proteome</keyword>
<dbReference type="SUPFAM" id="SSF47384">
    <property type="entry name" value="Homodimeric domain of signal transducing histidine kinase"/>
    <property type="match status" value="1"/>
</dbReference>
<dbReference type="InterPro" id="IPR050351">
    <property type="entry name" value="BphY/WalK/GraS-like"/>
</dbReference>
<dbReference type="AlphaFoldDB" id="A0A1M5WVX5"/>
<name>A0A1M5WVX5_9FLAO</name>
<keyword evidence="3" id="KW-0597">Phosphoprotein</keyword>
<dbReference type="Pfam" id="PF00512">
    <property type="entry name" value="HisKA"/>
    <property type="match status" value="1"/>
</dbReference>
<gene>
    <name evidence="8" type="ORF">SAMN05444281_2692</name>
</gene>
<dbReference type="GO" id="GO:0000156">
    <property type="term" value="F:phosphorelay response regulator activity"/>
    <property type="evidence" value="ECO:0007669"/>
    <property type="project" value="TreeGrafter"/>
</dbReference>
<dbReference type="SMART" id="SM00388">
    <property type="entry name" value="HisKA"/>
    <property type="match status" value="1"/>
</dbReference>
<dbReference type="OrthoDB" id="9781208at2"/>
<evidence type="ECO:0000256" key="1">
    <source>
        <dbReference type="ARBA" id="ARBA00000085"/>
    </source>
</evidence>
<dbReference type="Gene3D" id="1.10.287.130">
    <property type="match status" value="1"/>
</dbReference>
<evidence type="ECO:0000313" key="8">
    <source>
        <dbReference type="EMBL" id="SHH91631.1"/>
    </source>
</evidence>
<dbReference type="InterPro" id="IPR036097">
    <property type="entry name" value="HisK_dim/P_sf"/>
</dbReference>
<evidence type="ECO:0000256" key="4">
    <source>
        <dbReference type="ARBA" id="ARBA00022679"/>
    </source>
</evidence>
<dbReference type="PANTHER" id="PTHR42878:SF15">
    <property type="entry name" value="BACTERIOPHYTOCHROME"/>
    <property type="match status" value="1"/>
</dbReference>
<feature type="domain" description="Histidine kinase" evidence="7">
    <location>
        <begin position="142"/>
        <end position="350"/>
    </location>
</feature>
<dbReference type="STRING" id="1195760.SAMN05444281_2692"/>
<feature type="coiled-coil region" evidence="6">
    <location>
        <begin position="108"/>
        <end position="142"/>
    </location>
</feature>
<dbReference type="InterPro" id="IPR003594">
    <property type="entry name" value="HATPase_dom"/>
</dbReference>
<protein>
    <recommendedName>
        <fullName evidence="2">histidine kinase</fullName>
        <ecNumber evidence="2">2.7.13.3</ecNumber>
    </recommendedName>
</protein>
<reference evidence="9" key="1">
    <citation type="submission" date="2016-11" db="EMBL/GenBank/DDBJ databases">
        <authorList>
            <person name="Varghese N."/>
            <person name="Submissions S."/>
        </authorList>
    </citation>
    <scope>NUCLEOTIDE SEQUENCE [LARGE SCALE GENOMIC DNA]</scope>
    <source>
        <strain evidence="9">DSM 100572</strain>
    </source>
</reference>
<organism evidence="8 9">
    <name type="scientific">Wenyingzhuangia marina</name>
    <dbReference type="NCBI Taxonomy" id="1195760"/>
    <lineage>
        <taxon>Bacteria</taxon>
        <taxon>Pseudomonadati</taxon>
        <taxon>Bacteroidota</taxon>
        <taxon>Flavobacteriia</taxon>
        <taxon>Flavobacteriales</taxon>
        <taxon>Flavobacteriaceae</taxon>
        <taxon>Wenyingzhuangia</taxon>
    </lineage>
</organism>
<keyword evidence="5 8" id="KW-0418">Kinase</keyword>
<dbReference type="PANTHER" id="PTHR42878">
    <property type="entry name" value="TWO-COMPONENT HISTIDINE KINASE"/>
    <property type="match status" value="1"/>
</dbReference>
<evidence type="ECO:0000259" key="7">
    <source>
        <dbReference type="PROSITE" id="PS50109"/>
    </source>
</evidence>
<evidence type="ECO:0000256" key="6">
    <source>
        <dbReference type="SAM" id="Coils"/>
    </source>
</evidence>
<dbReference type="CDD" id="cd00082">
    <property type="entry name" value="HisKA"/>
    <property type="match status" value="1"/>
</dbReference>
<evidence type="ECO:0000256" key="3">
    <source>
        <dbReference type="ARBA" id="ARBA00022553"/>
    </source>
</evidence>
<dbReference type="SMART" id="SM00387">
    <property type="entry name" value="HATPase_c"/>
    <property type="match status" value="1"/>
</dbReference>
<dbReference type="InterPro" id="IPR005467">
    <property type="entry name" value="His_kinase_dom"/>
</dbReference>
<evidence type="ECO:0000256" key="2">
    <source>
        <dbReference type="ARBA" id="ARBA00012438"/>
    </source>
</evidence>